<dbReference type="Gene3D" id="3.60.15.10">
    <property type="entry name" value="Ribonuclease Z/Hydroxyacylglutathione hydrolase-like"/>
    <property type="match status" value="1"/>
</dbReference>
<gene>
    <name evidence="5" type="ORF">ACE3NQ_09395</name>
</gene>
<dbReference type="InterPro" id="IPR036866">
    <property type="entry name" value="RibonucZ/Hydroxyglut_hydro"/>
</dbReference>
<dbReference type="SUPFAM" id="SSF56281">
    <property type="entry name" value="Metallo-hydrolase/oxidoreductase"/>
    <property type="match status" value="1"/>
</dbReference>
<comment type="catalytic activity">
    <reaction evidence="3">
        <text>3',5'-cyclic UMP + H2O = UMP + H(+)</text>
        <dbReference type="Rhea" id="RHEA:70575"/>
        <dbReference type="ChEBI" id="CHEBI:15377"/>
        <dbReference type="ChEBI" id="CHEBI:15378"/>
        <dbReference type="ChEBI" id="CHEBI:57865"/>
        <dbReference type="ChEBI" id="CHEBI:184387"/>
    </reaction>
    <physiologicalReaction direction="left-to-right" evidence="3">
        <dbReference type="Rhea" id="RHEA:70576"/>
    </physiologicalReaction>
</comment>
<proteinExistence type="predicted"/>
<dbReference type="PANTHER" id="PTHR23131">
    <property type="entry name" value="ENDORIBONUCLEASE LACTB2"/>
    <property type="match status" value="1"/>
</dbReference>
<dbReference type="Gene3D" id="1.10.10.10">
    <property type="entry name" value="Winged helix-like DNA-binding domain superfamily/Winged helix DNA-binding domain"/>
    <property type="match status" value="1"/>
</dbReference>
<comment type="catalytic activity">
    <reaction evidence="1">
        <text>3',5'-cyclic CMP + H2O = CMP + H(+)</text>
        <dbReference type="Rhea" id="RHEA:72675"/>
        <dbReference type="ChEBI" id="CHEBI:15377"/>
        <dbReference type="ChEBI" id="CHEBI:15378"/>
        <dbReference type="ChEBI" id="CHEBI:58003"/>
        <dbReference type="ChEBI" id="CHEBI:60377"/>
    </reaction>
    <physiologicalReaction direction="left-to-right" evidence="1">
        <dbReference type="Rhea" id="RHEA:72676"/>
    </physiologicalReaction>
</comment>
<dbReference type="InterPro" id="IPR050662">
    <property type="entry name" value="Sec-metab_biosynth-thioest"/>
</dbReference>
<dbReference type="InterPro" id="IPR001279">
    <property type="entry name" value="Metallo-B-lactamas"/>
</dbReference>
<feature type="domain" description="Metallo-beta-lactamase" evidence="4">
    <location>
        <begin position="21"/>
        <end position="235"/>
    </location>
</feature>
<name>A0ABV5B615_9BACL</name>
<evidence type="ECO:0000256" key="1">
    <source>
        <dbReference type="ARBA" id="ARBA00034221"/>
    </source>
</evidence>
<dbReference type="RefSeq" id="WP_375524913.1">
    <property type="nucleotide sequence ID" value="NZ_JBHILM010000008.1"/>
</dbReference>
<evidence type="ECO:0000256" key="2">
    <source>
        <dbReference type="ARBA" id="ARBA00034301"/>
    </source>
</evidence>
<dbReference type="Pfam" id="PF00753">
    <property type="entry name" value="Lactamase_B"/>
    <property type="match status" value="1"/>
</dbReference>
<protein>
    <submittedName>
        <fullName evidence="5">MBL fold metallo-hydrolase</fullName>
    </submittedName>
</protein>
<accession>A0ABV5B615</accession>
<dbReference type="Proteomes" id="UP001580407">
    <property type="component" value="Unassembled WGS sequence"/>
</dbReference>
<keyword evidence="6" id="KW-1185">Reference proteome</keyword>
<evidence type="ECO:0000256" key="3">
    <source>
        <dbReference type="ARBA" id="ARBA00048505"/>
    </source>
</evidence>
<reference evidence="5 6" key="1">
    <citation type="submission" date="2024-09" db="EMBL/GenBank/DDBJ databases">
        <authorList>
            <person name="Ruan L."/>
        </authorList>
    </citation>
    <scope>NUCLEOTIDE SEQUENCE [LARGE SCALE GENOMIC DNA]</scope>
    <source>
        <strain evidence="5 6">D33</strain>
    </source>
</reference>
<dbReference type="SMART" id="SM00849">
    <property type="entry name" value="Lactamase_B"/>
    <property type="match status" value="1"/>
</dbReference>
<evidence type="ECO:0000313" key="6">
    <source>
        <dbReference type="Proteomes" id="UP001580407"/>
    </source>
</evidence>
<dbReference type="InterPro" id="IPR036388">
    <property type="entry name" value="WH-like_DNA-bd_sf"/>
</dbReference>
<evidence type="ECO:0000259" key="4">
    <source>
        <dbReference type="SMART" id="SM00849"/>
    </source>
</evidence>
<comment type="caution">
    <text evidence="5">The sequence shown here is derived from an EMBL/GenBank/DDBJ whole genome shotgun (WGS) entry which is preliminary data.</text>
</comment>
<dbReference type="PANTHER" id="PTHR23131:SF4">
    <property type="entry name" value="METALLO-BETA-LACTAMASE SUPERFAMILY POTEIN"/>
    <property type="match status" value="1"/>
</dbReference>
<sequence length="325" mass="37318">METLLEHVYQIRLPLPFRLDHVNSYLIQDEHGWSVIDPGLDTPTTKNVWLRTLRHFNLQPSDIKRIFITHFHPDHYGFAGTMQRWTHAEVIASPRTFALAERYFSNEQAGRDFHYYRKCGMPEQLAEEVTVLDSQLLEQISPIEGNRVNLQEHETVMLGGKPFKIIVGGGHAAGSTGFWNEKERILIGGDMLLQKITPNITYSYEDDEEDNPLQQYFDTLNALQRRNIQTVLPGHGPVFHPDPGFIETVISHHEERLDHILGIVQDDGKDALSVYNICLRLFRKVFNTDSARFALGETAAHLRFLEKQKLLHLHESGGVYYVVAP</sequence>
<evidence type="ECO:0000313" key="5">
    <source>
        <dbReference type="EMBL" id="MFB5681123.1"/>
    </source>
</evidence>
<comment type="function">
    <text evidence="2">Counteracts the endogenous Pycsar antiviral defense system. Phosphodiesterase that enables metal-dependent hydrolysis of host cyclic nucleotide Pycsar defense signals such as cCMP and cUMP.</text>
</comment>
<dbReference type="EMBL" id="JBHILM010000008">
    <property type="protein sequence ID" value="MFB5681123.1"/>
    <property type="molecule type" value="Genomic_DNA"/>
</dbReference>
<organism evidence="5 6">
    <name type="scientific">Paenibacillus terreus</name>
    <dbReference type="NCBI Taxonomy" id="1387834"/>
    <lineage>
        <taxon>Bacteria</taxon>
        <taxon>Bacillati</taxon>
        <taxon>Bacillota</taxon>
        <taxon>Bacilli</taxon>
        <taxon>Bacillales</taxon>
        <taxon>Paenibacillaceae</taxon>
        <taxon>Paenibacillus</taxon>
    </lineage>
</organism>